<protein>
    <submittedName>
        <fullName evidence="1">Uncharacterized protein</fullName>
    </submittedName>
</protein>
<evidence type="ECO:0000313" key="2">
    <source>
        <dbReference type="Proteomes" id="UP000650485"/>
    </source>
</evidence>
<sequence>MNKTLFEKAQAFLASDGTEPMIVNDKVAIWADMEPEDGYISIRSWHLDKNMRPDTADKFLTSWDGTQGIITDFFQPQDIVLLAEKYI</sequence>
<comment type="caution">
    <text evidence="1">The sequence shown here is derived from an EMBL/GenBank/DDBJ whole genome shotgun (WGS) entry which is preliminary data.</text>
</comment>
<reference evidence="1" key="1">
    <citation type="submission" date="2020-08" db="EMBL/GenBank/DDBJ databases">
        <title>Complete genome sequence of Weissella confusa strain FS54 provides insights into metabolic potential.</title>
        <authorList>
            <person name="Fhoula I."/>
            <person name="Najjari A."/>
            <person name="Lekired A."/>
            <person name="Bessrour-Aouam N."/>
            <person name="Jaballah S."/>
            <person name="Klibi N."/>
            <person name="Ouzari H.-I."/>
        </authorList>
    </citation>
    <scope>NUCLEOTIDE SEQUENCE</scope>
    <source>
        <strain evidence="1">FS54</strain>
    </source>
</reference>
<gene>
    <name evidence="1" type="ORF">H7R52_11150</name>
</gene>
<dbReference type="Proteomes" id="UP000650485">
    <property type="component" value="Unassembled WGS sequence"/>
</dbReference>
<dbReference type="EMBL" id="JACSZT010000008">
    <property type="protein sequence ID" value="MBC6499218.1"/>
    <property type="molecule type" value="Genomic_DNA"/>
</dbReference>
<organism evidence="1 2">
    <name type="scientific">Weissella confusa</name>
    <name type="common">Lactobacillus confusus</name>
    <dbReference type="NCBI Taxonomy" id="1583"/>
    <lineage>
        <taxon>Bacteria</taxon>
        <taxon>Bacillati</taxon>
        <taxon>Bacillota</taxon>
        <taxon>Bacilli</taxon>
        <taxon>Lactobacillales</taxon>
        <taxon>Lactobacillaceae</taxon>
        <taxon>Weissella</taxon>
    </lineage>
</organism>
<proteinExistence type="predicted"/>
<dbReference type="AlphaFoldDB" id="A0A923NFS2"/>
<name>A0A923NFS2_WEICO</name>
<evidence type="ECO:0000313" key="1">
    <source>
        <dbReference type="EMBL" id="MBC6499218.1"/>
    </source>
</evidence>
<accession>A0A923NFS2</accession>